<dbReference type="InterPro" id="IPR040570">
    <property type="entry name" value="LAL_C2"/>
</dbReference>
<gene>
    <name evidence="6" type="ORF">SaccyDRAFT_4926</name>
</gene>
<dbReference type="PROSITE" id="PS50975">
    <property type="entry name" value="ATP_GRASP"/>
    <property type="match status" value="1"/>
</dbReference>
<dbReference type="PANTHER" id="PTHR43585:SF2">
    <property type="entry name" value="ATP-GRASP ENZYME FSQD"/>
    <property type="match status" value="1"/>
</dbReference>
<dbReference type="Gene3D" id="3.30.1490.20">
    <property type="entry name" value="ATP-grasp fold, A domain"/>
    <property type="match status" value="1"/>
</dbReference>
<evidence type="ECO:0000313" key="7">
    <source>
        <dbReference type="Proteomes" id="UP000002791"/>
    </source>
</evidence>
<keyword evidence="7" id="KW-1185">Reference proteome</keyword>
<protein>
    <submittedName>
        <fullName evidence="6">Biotin carboxylase</fullName>
    </submittedName>
</protein>
<dbReference type="Gene3D" id="3.40.50.20">
    <property type="match status" value="1"/>
</dbReference>
<dbReference type="Gene3D" id="3.30.470.20">
    <property type="entry name" value="ATP-grasp fold, B domain"/>
    <property type="match status" value="1"/>
</dbReference>
<dbReference type="RefSeq" id="WP_005460211.1">
    <property type="nucleotide sequence ID" value="NZ_CM001440.1"/>
</dbReference>
<evidence type="ECO:0000256" key="3">
    <source>
        <dbReference type="ARBA" id="ARBA00022840"/>
    </source>
</evidence>
<dbReference type="Pfam" id="PF18603">
    <property type="entry name" value="LAL_C2"/>
    <property type="match status" value="1"/>
</dbReference>
<evidence type="ECO:0000256" key="4">
    <source>
        <dbReference type="PROSITE-ProRule" id="PRU00409"/>
    </source>
</evidence>
<dbReference type="EMBL" id="CM001440">
    <property type="protein sequence ID" value="EHR63722.1"/>
    <property type="molecule type" value="Genomic_DNA"/>
</dbReference>
<dbReference type="InterPro" id="IPR011761">
    <property type="entry name" value="ATP-grasp"/>
</dbReference>
<dbReference type="eggNOG" id="COG0439">
    <property type="taxonomic scope" value="Bacteria"/>
</dbReference>
<accession>H5XN89</accession>
<dbReference type="AlphaFoldDB" id="H5XN89"/>
<dbReference type="STRING" id="882082.SaccyDRAFT_4926"/>
<dbReference type="HOGENOM" id="CLU_029016_5_0_11"/>
<dbReference type="PANTHER" id="PTHR43585">
    <property type="entry name" value="FUMIPYRROLE BIOSYNTHESIS PROTEIN C"/>
    <property type="match status" value="1"/>
</dbReference>
<name>H5XN89_9PSEU</name>
<dbReference type="Proteomes" id="UP000002791">
    <property type="component" value="Chromosome"/>
</dbReference>
<evidence type="ECO:0000313" key="6">
    <source>
        <dbReference type="EMBL" id="EHR63722.1"/>
    </source>
</evidence>
<dbReference type="GO" id="GO:0016874">
    <property type="term" value="F:ligase activity"/>
    <property type="evidence" value="ECO:0007669"/>
    <property type="project" value="UniProtKB-KW"/>
</dbReference>
<organism evidence="6 7">
    <name type="scientific">Saccharomonospora cyanea NA-134</name>
    <dbReference type="NCBI Taxonomy" id="882082"/>
    <lineage>
        <taxon>Bacteria</taxon>
        <taxon>Bacillati</taxon>
        <taxon>Actinomycetota</taxon>
        <taxon>Actinomycetes</taxon>
        <taxon>Pseudonocardiales</taxon>
        <taxon>Pseudonocardiaceae</taxon>
        <taxon>Saccharomonospora</taxon>
    </lineage>
</organism>
<evidence type="ECO:0000259" key="5">
    <source>
        <dbReference type="PROSITE" id="PS50975"/>
    </source>
</evidence>
<proteinExistence type="predicted"/>
<sequence>MRRTLVVLGGADGSVGVYRRARELGYRTICVDVRAGAPGVAVADEYLQLSVRAPERIDAALRSRTDIAGVICPASDVGLPTQAWLSKAWNLPSPLPHAAVEASVDKPVFRAVCERAGVPTYRSVSGTSGPELVRAARHMRFPTLVKPVDSSGSRGVISCPDPGKLRSVVAESLTFSQRGRVVVEEHLDGRHLTIEALVVDGDIAFHAVTERTITPPPLFVTTTHTMPADLPHDAAQALPGMLAAVCAEIGYRNGPLTFDAVLTRDDTLYLIEMGARMGGNGIAEVVENCYGVDLMAATMAQAVGEKPVLTPKPPMPTLVHILASDRTGRLAAIEGAEEVRAMPEVADLQLFVHEGTLVRPYEQAGYKLGYVVLTASSVEQLRSAESAVRGTLKFRLDAQGSEEQDMAVPLP</sequence>
<dbReference type="InterPro" id="IPR052032">
    <property type="entry name" value="ATP-dep_AA_Ligase"/>
</dbReference>
<feature type="domain" description="ATP-grasp" evidence="5">
    <location>
        <begin position="110"/>
        <end position="303"/>
    </location>
</feature>
<evidence type="ECO:0000256" key="2">
    <source>
        <dbReference type="ARBA" id="ARBA00022741"/>
    </source>
</evidence>
<dbReference type="OrthoDB" id="24041at2"/>
<dbReference type="InterPro" id="IPR013815">
    <property type="entry name" value="ATP_grasp_subdomain_1"/>
</dbReference>
<dbReference type="GO" id="GO:0005524">
    <property type="term" value="F:ATP binding"/>
    <property type="evidence" value="ECO:0007669"/>
    <property type="project" value="UniProtKB-UniRule"/>
</dbReference>
<reference evidence="6 7" key="1">
    <citation type="submission" date="2011-11" db="EMBL/GenBank/DDBJ databases">
        <title>The Noncontiguous Finished sequence of Saccharomonospora cyanea NA-134.</title>
        <authorList>
            <consortium name="US DOE Joint Genome Institute"/>
            <person name="Lucas S."/>
            <person name="Han J."/>
            <person name="Lapidus A."/>
            <person name="Cheng J.-F."/>
            <person name="Goodwin L."/>
            <person name="Pitluck S."/>
            <person name="Peters L."/>
            <person name="Ovchinnikova G."/>
            <person name="Lu M."/>
            <person name="Detter J.C."/>
            <person name="Han C."/>
            <person name="Tapia R."/>
            <person name="Land M."/>
            <person name="Hauser L."/>
            <person name="Kyrpides N."/>
            <person name="Ivanova N."/>
            <person name="Pagani I."/>
            <person name="Brambilla E.-M."/>
            <person name="Klenk H.-P."/>
            <person name="Woyke T."/>
        </authorList>
    </citation>
    <scope>NUCLEOTIDE SEQUENCE [LARGE SCALE GENOMIC DNA]</scope>
    <source>
        <strain evidence="6 7">NA-134</strain>
    </source>
</reference>
<keyword evidence="2 4" id="KW-0547">Nucleotide-binding</keyword>
<dbReference type="GO" id="GO:0046872">
    <property type="term" value="F:metal ion binding"/>
    <property type="evidence" value="ECO:0007669"/>
    <property type="project" value="InterPro"/>
</dbReference>
<keyword evidence="3 4" id="KW-0067">ATP-binding</keyword>
<dbReference type="SUPFAM" id="SSF56059">
    <property type="entry name" value="Glutathione synthetase ATP-binding domain-like"/>
    <property type="match status" value="1"/>
</dbReference>
<evidence type="ECO:0000256" key="1">
    <source>
        <dbReference type="ARBA" id="ARBA00022598"/>
    </source>
</evidence>
<dbReference type="Pfam" id="PF13535">
    <property type="entry name" value="ATP-grasp_4"/>
    <property type="match status" value="1"/>
</dbReference>
<keyword evidence="1" id="KW-0436">Ligase</keyword>